<dbReference type="InterPro" id="IPR009057">
    <property type="entry name" value="Homeodomain-like_sf"/>
</dbReference>
<evidence type="ECO:0000256" key="5">
    <source>
        <dbReference type="ARBA" id="ARBA00023155"/>
    </source>
</evidence>
<proteinExistence type="inferred from homology"/>
<feature type="region of interest" description="Disordered" evidence="9">
    <location>
        <begin position="245"/>
        <end position="276"/>
    </location>
</feature>
<dbReference type="SMR" id="A0A803LBC2"/>
<feature type="region of interest" description="Disordered" evidence="9">
    <location>
        <begin position="527"/>
        <end position="546"/>
    </location>
</feature>
<dbReference type="GO" id="GO:0006355">
    <property type="term" value="P:regulation of DNA-templated transcription"/>
    <property type="evidence" value="ECO:0007669"/>
    <property type="project" value="InterPro"/>
</dbReference>
<dbReference type="InterPro" id="IPR006563">
    <property type="entry name" value="POX_dom"/>
</dbReference>
<keyword evidence="4 8" id="KW-0238">DNA-binding</keyword>
<dbReference type="GO" id="GO:0005634">
    <property type="term" value="C:nucleus"/>
    <property type="evidence" value="ECO:0007669"/>
    <property type="project" value="UniProtKB-SubCell"/>
</dbReference>
<evidence type="ECO:0000313" key="12">
    <source>
        <dbReference type="Proteomes" id="UP000596660"/>
    </source>
</evidence>
<dbReference type="InterPro" id="IPR008422">
    <property type="entry name" value="KN_HD"/>
</dbReference>
<dbReference type="InterPro" id="IPR050224">
    <property type="entry name" value="TALE_homeobox"/>
</dbReference>
<dbReference type="InterPro" id="IPR001356">
    <property type="entry name" value="HD"/>
</dbReference>
<keyword evidence="6" id="KW-0804">Transcription</keyword>
<evidence type="ECO:0000256" key="1">
    <source>
        <dbReference type="ARBA" id="ARBA00004123"/>
    </source>
</evidence>
<dbReference type="GeneID" id="110705456"/>
<keyword evidence="3" id="KW-0805">Transcription regulation</keyword>
<dbReference type="OrthoDB" id="10056939at2759"/>
<dbReference type="Pfam" id="PF07526">
    <property type="entry name" value="POX"/>
    <property type="match status" value="1"/>
</dbReference>
<protein>
    <recommendedName>
        <fullName evidence="10">Homeobox domain-containing protein</fullName>
    </recommendedName>
</protein>
<dbReference type="RefSeq" id="XP_021739029.1">
    <property type="nucleotide sequence ID" value="XM_021883337.1"/>
</dbReference>
<dbReference type="Gene3D" id="1.10.10.60">
    <property type="entry name" value="Homeodomain-like"/>
    <property type="match status" value="1"/>
</dbReference>
<organism evidence="11 12">
    <name type="scientific">Chenopodium quinoa</name>
    <name type="common">Quinoa</name>
    <dbReference type="NCBI Taxonomy" id="63459"/>
    <lineage>
        <taxon>Eukaryota</taxon>
        <taxon>Viridiplantae</taxon>
        <taxon>Streptophyta</taxon>
        <taxon>Embryophyta</taxon>
        <taxon>Tracheophyta</taxon>
        <taxon>Spermatophyta</taxon>
        <taxon>Magnoliopsida</taxon>
        <taxon>eudicotyledons</taxon>
        <taxon>Gunneridae</taxon>
        <taxon>Pentapetalae</taxon>
        <taxon>Caryophyllales</taxon>
        <taxon>Chenopodiaceae</taxon>
        <taxon>Chenopodioideae</taxon>
        <taxon>Atripliceae</taxon>
        <taxon>Chenopodium</taxon>
    </lineage>
</organism>
<dbReference type="OMA" id="YIFNNWQ"/>
<dbReference type="PROSITE" id="PS50071">
    <property type="entry name" value="HOMEOBOX_2"/>
    <property type="match status" value="1"/>
</dbReference>
<dbReference type="CDD" id="cd00086">
    <property type="entry name" value="homeodomain"/>
    <property type="match status" value="1"/>
</dbReference>
<reference evidence="11" key="2">
    <citation type="submission" date="2021-03" db="UniProtKB">
        <authorList>
            <consortium name="EnsemblPlants"/>
        </authorList>
    </citation>
    <scope>IDENTIFICATION</scope>
</reference>
<dbReference type="PANTHER" id="PTHR11850">
    <property type="entry name" value="HOMEOBOX PROTEIN TRANSCRIPTION FACTORS"/>
    <property type="match status" value="1"/>
</dbReference>
<evidence type="ECO:0000256" key="4">
    <source>
        <dbReference type="ARBA" id="ARBA00023125"/>
    </source>
</evidence>
<dbReference type="Gramene" id="AUR62009161-RA">
    <property type="protein sequence ID" value="AUR62009161-RA:cds"/>
    <property type="gene ID" value="AUR62009161"/>
</dbReference>
<dbReference type="RefSeq" id="XP_021739030.1">
    <property type="nucleotide sequence ID" value="XM_021883338.1"/>
</dbReference>
<dbReference type="EnsemblPlants" id="AUR62009161-RA">
    <property type="protein sequence ID" value="AUR62009161-RA:cds"/>
    <property type="gene ID" value="AUR62009161"/>
</dbReference>
<dbReference type="SMART" id="SM00574">
    <property type="entry name" value="POX"/>
    <property type="match status" value="1"/>
</dbReference>
<dbReference type="SUPFAM" id="SSF46689">
    <property type="entry name" value="Homeodomain-like"/>
    <property type="match status" value="1"/>
</dbReference>
<evidence type="ECO:0000256" key="3">
    <source>
        <dbReference type="ARBA" id="ARBA00023015"/>
    </source>
</evidence>
<keyword evidence="12" id="KW-1185">Reference proteome</keyword>
<comment type="subcellular location">
    <subcellularLocation>
        <location evidence="1 8">Nucleus</location>
    </subcellularLocation>
</comment>
<dbReference type="Proteomes" id="UP000596660">
    <property type="component" value="Unplaced"/>
</dbReference>
<evidence type="ECO:0000256" key="7">
    <source>
        <dbReference type="ARBA" id="ARBA00023242"/>
    </source>
</evidence>
<dbReference type="KEGG" id="cqi:110705456"/>
<evidence type="ECO:0000256" key="6">
    <source>
        <dbReference type="ARBA" id="ARBA00023163"/>
    </source>
</evidence>
<dbReference type="AlphaFoldDB" id="A0A803LBC2"/>
<name>A0A803LBC2_CHEQI</name>
<evidence type="ECO:0000256" key="2">
    <source>
        <dbReference type="ARBA" id="ARBA00006454"/>
    </source>
</evidence>
<evidence type="ECO:0000256" key="8">
    <source>
        <dbReference type="PROSITE-ProRule" id="PRU00108"/>
    </source>
</evidence>
<feature type="domain" description="Homeobox" evidence="10">
    <location>
        <begin position="453"/>
        <end position="516"/>
    </location>
</feature>
<dbReference type="GO" id="GO:0003677">
    <property type="term" value="F:DNA binding"/>
    <property type="evidence" value="ECO:0007669"/>
    <property type="project" value="UniProtKB-UniRule"/>
</dbReference>
<gene>
    <name evidence="11" type="primary">LOC110705456</name>
</gene>
<accession>A0A803LBC2</accession>
<keyword evidence="5 8" id="KW-0371">Homeobox</keyword>
<feature type="DNA-binding region" description="Homeobox" evidence="8">
    <location>
        <begin position="455"/>
        <end position="517"/>
    </location>
</feature>
<keyword evidence="7 8" id="KW-0539">Nucleus</keyword>
<comment type="similarity">
    <text evidence="2">Belongs to the TALE/BELL homeobox family.</text>
</comment>
<dbReference type="Pfam" id="PF05920">
    <property type="entry name" value="Homeobox_KN"/>
    <property type="match status" value="1"/>
</dbReference>
<evidence type="ECO:0000256" key="9">
    <source>
        <dbReference type="SAM" id="MobiDB-lite"/>
    </source>
</evidence>
<dbReference type="SMART" id="SM00389">
    <property type="entry name" value="HOX"/>
    <property type="match status" value="1"/>
</dbReference>
<sequence>MDSEPHMQLDLPSCIPTVIDGMPQSLSESQFRTAFYQLHSQNDSMLGLPLLPSFQGQSFKDMHADKTVCFDGLINRGNFNYEERCLGDASFTSGSLPTILASRNGFNNDANNSIISLQQEVPSESLRAMFSGGCSYASSSSIPTTLNSGYDGSFGDVNDKWDHNRFLMQQEMNWRPSTSELEPIRFNGSQVANNEWVLPSSTHVCTSHPYGTSRSHNELSLSLATCEPSLPSDLSCSGVINSSQSQTRLGSEHKSHRSKELSLGSTSKNRPVQFPPVTPGSRYVSVMQQILSEISSYSLDSLDKNSYNGDKSLVNSSSSHPFSSNNFFDPGASFKNTNEFHDNDGLFEVPAGSSKRSQMLALLQMVDDRYNRCLDEIHMVISAFHAATELDPQLHSCFALQTISFFYKNLRERISNQILAMGMDNGNARESGITIDKSFIHKQWAIQQLKRKDQLWRPQRGLPERSVSVLRAWMFDNFLHPYPKDAEKHLLAIKSGLTRSQVSNWFINARVRLWKPLVEDMCAEIKKKKGSQQNDEGTSNSSNNNRSQLRIYDYDQRFSN</sequence>
<evidence type="ECO:0000259" key="10">
    <source>
        <dbReference type="PROSITE" id="PS50071"/>
    </source>
</evidence>
<reference evidence="11" key="1">
    <citation type="journal article" date="2017" name="Nature">
        <title>The genome of Chenopodium quinoa.</title>
        <authorList>
            <person name="Jarvis D.E."/>
            <person name="Ho Y.S."/>
            <person name="Lightfoot D.J."/>
            <person name="Schmoeckel S.M."/>
            <person name="Li B."/>
            <person name="Borm T.J.A."/>
            <person name="Ohyanagi H."/>
            <person name="Mineta K."/>
            <person name="Michell C.T."/>
            <person name="Saber N."/>
            <person name="Kharbatia N.M."/>
            <person name="Rupper R.R."/>
            <person name="Sharp A.R."/>
            <person name="Dally N."/>
            <person name="Boughton B.A."/>
            <person name="Woo Y.H."/>
            <person name="Gao G."/>
            <person name="Schijlen E.G.W.M."/>
            <person name="Guo X."/>
            <person name="Momin A.A."/>
            <person name="Negrao S."/>
            <person name="Al-Babili S."/>
            <person name="Gehring C."/>
            <person name="Roessner U."/>
            <person name="Jung C."/>
            <person name="Murphy K."/>
            <person name="Arold S.T."/>
            <person name="Gojobori T."/>
            <person name="van der Linden C.G."/>
            <person name="van Loo E.N."/>
            <person name="Jellen E.N."/>
            <person name="Maughan P.J."/>
            <person name="Tester M."/>
        </authorList>
    </citation>
    <scope>NUCLEOTIDE SEQUENCE [LARGE SCALE GENOMIC DNA]</scope>
    <source>
        <strain evidence="11">cv. PI 614886</strain>
    </source>
</reference>
<evidence type="ECO:0000313" key="11">
    <source>
        <dbReference type="EnsemblPlants" id="AUR62009161-RA:cds"/>
    </source>
</evidence>